<proteinExistence type="predicted"/>
<evidence type="ECO:0000256" key="6">
    <source>
        <dbReference type="SAM" id="Phobius"/>
    </source>
</evidence>
<comment type="subcellular location">
    <subcellularLocation>
        <location evidence="1">Membrane</location>
        <topology evidence="1">Multi-pass membrane protein</topology>
    </subcellularLocation>
</comment>
<dbReference type="OrthoDB" id="5953433at2759"/>
<sequence>MGLGEQINGHATAVKDIENGAPPVPAADSRAASPSCGCCVRKRPFNLKVFVKKYFLEGQHLLPAQEEALRSLPHDAKWYKKMFVRHRRVVGVAIPATVIIFAWLSIMIRYDYWNLFPEKYYMSITMVFGSLVAGMTSEGGGAVAFPVMTLAFSISPAVARDFSLAIQSVGMTAAAFTIIYMKIHLEWHAILLSSVGGVAGIIIGLEFVDPYLTPAQKKISFVCIWFTFAFALFSLNINHKRRTFPKIPIFNLWKALVLVLTGFAGGIFTSFAGSGLDICSFSILTLLFRVSEKTATPTSIVLMAGNTVAGLFWRSVIIRGVAIDCWQYVAVCVPVVIFGAPLGSVIGSHFHRLVLAALIYVLDTVALVAAFAIVRPLTLELILIAVGIIIFGAVFFFLVTKAGALLLQGVETTESKALQETDLGEENAVSSLTDEKAREAEVIKSGEDSVKIEEVFKEQERKDVDFGSTTKEAELGDGNSKSGAVDESTDL</sequence>
<feature type="transmembrane region" description="Helical" evidence="6">
    <location>
        <begin position="187"/>
        <end position="207"/>
    </location>
</feature>
<accession>A0A1S3H8F3</accession>
<feature type="transmembrane region" description="Helical" evidence="6">
    <location>
        <begin position="120"/>
        <end position="150"/>
    </location>
</feature>
<evidence type="ECO:0000313" key="7">
    <source>
        <dbReference type="Proteomes" id="UP000085678"/>
    </source>
</evidence>
<keyword evidence="2 6" id="KW-0812">Transmembrane</keyword>
<dbReference type="PANTHER" id="PTHR31154:SF4">
    <property type="entry name" value="MEMBRANE TRANSPORTER PROTEIN"/>
    <property type="match status" value="1"/>
</dbReference>
<feature type="transmembrane region" description="Helical" evidence="6">
    <location>
        <begin position="219"/>
        <end position="237"/>
    </location>
</feature>
<feature type="transmembrane region" description="Helical" evidence="6">
    <location>
        <begin position="89"/>
        <end position="108"/>
    </location>
</feature>
<dbReference type="AlphaFoldDB" id="A0A1S3H8F3"/>
<dbReference type="GO" id="GO:0016020">
    <property type="term" value="C:membrane"/>
    <property type="evidence" value="ECO:0007669"/>
    <property type="project" value="UniProtKB-SubCell"/>
</dbReference>
<dbReference type="InParanoid" id="A0A1S3H8F3"/>
<evidence type="ECO:0000256" key="1">
    <source>
        <dbReference type="ARBA" id="ARBA00004141"/>
    </source>
</evidence>
<dbReference type="PANTHER" id="PTHR31154">
    <property type="entry name" value="MEMBRANE TRANSPORTER PROTEIN"/>
    <property type="match status" value="1"/>
</dbReference>
<dbReference type="InterPro" id="IPR002781">
    <property type="entry name" value="TM_pro_TauE-like"/>
</dbReference>
<reference evidence="8" key="1">
    <citation type="submission" date="2025-08" db="UniProtKB">
        <authorList>
            <consortium name="RefSeq"/>
        </authorList>
    </citation>
    <scope>IDENTIFICATION</scope>
    <source>
        <tissue evidence="8">Gonads</tissue>
    </source>
</reference>
<feature type="transmembrane region" description="Helical" evidence="6">
    <location>
        <begin position="381"/>
        <end position="399"/>
    </location>
</feature>
<dbReference type="RefSeq" id="XP_013381399.1">
    <property type="nucleotide sequence ID" value="XM_013525945.1"/>
</dbReference>
<dbReference type="KEGG" id="lak:106152393"/>
<dbReference type="OMA" id="EAEHECK"/>
<keyword evidence="3 6" id="KW-1133">Transmembrane helix</keyword>
<protein>
    <submittedName>
        <fullName evidence="8">Uncharacterized protein LOC106152393</fullName>
    </submittedName>
</protein>
<dbReference type="GeneID" id="106152393"/>
<organism evidence="7 8">
    <name type="scientific">Lingula anatina</name>
    <name type="common">Brachiopod</name>
    <name type="synonym">Lingula unguis</name>
    <dbReference type="NCBI Taxonomy" id="7574"/>
    <lineage>
        <taxon>Eukaryota</taxon>
        <taxon>Metazoa</taxon>
        <taxon>Spiralia</taxon>
        <taxon>Lophotrochozoa</taxon>
        <taxon>Brachiopoda</taxon>
        <taxon>Linguliformea</taxon>
        <taxon>Lingulata</taxon>
        <taxon>Lingulida</taxon>
        <taxon>Linguloidea</taxon>
        <taxon>Lingulidae</taxon>
        <taxon>Lingula</taxon>
    </lineage>
</organism>
<feature type="transmembrane region" description="Helical" evidence="6">
    <location>
        <begin position="257"/>
        <end position="288"/>
    </location>
</feature>
<evidence type="ECO:0000256" key="4">
    <source>
        <dbReference type="ARBA" id="ARBA00023136"/>
    </source>
</evidence>
<keyword evidence="7" id="KW-1185">Reference proteome</keyword>
<gene>
    <name evidence="8" type="primary">LOC106152393</name>
</gene>
<feature type="transmembrane region" description="Helical" evidence="6">
    <location>
        <begin position="353"/>
        <end position="375"/>
    </location>
</feature>
<evidence type="ECO:0000256" key="5">
    <source>
        <dbReference type="SAM" id="MobiDB-lite"/>
    </source>
</evidence>
<keyword evidence="4 6" id="KW-0472">Membrane</keyword>
<name>A0A1S3H8F3_LINAN</name>
<feature type="transmembrane region" description="Helical" evidence="6">
    <location>
        <begin position="300"/>
        <end position="322"/>
    </location>
</feature>
<evidence type="ECO:0000256" key="2">
    <source>
        <dbReference type="ARBA" id="ARBA00022692"/>
    </source>
</evidence>
<dbReference type="Pfam" id="PF01925">
    <property type="entry name" value="TauE"/>
    <property type="match status" value="1"/>
</dbReference>
<feature type="region of interest" description="Disordered" evidence="5">
    <location>
        <begin position="461"/>
        <end position="491"/>
    </location>
</feature>
<dbReference type="Proteomes" id="UP000085678">
    <property type="component" value="Unplaced"/>
</dbReference>
<feature type="transmembrane region" description="Helical" evidence="6">
    <location>
        <begin position="328"/>
        <end position="346"/>
    </location>
</feature>
<evidence type="ECO:0000256" key="3">
    <source>
        <dbReference type="ARBA" id="ARBA00022989"/>
    </source>
</evidence>
<evidence type="ECO:0000313" key="8">
    <source>
        <dbReference type="RefSeq" id="XP_013381399.1"/>
    </source>
</evidence>